<dbReference type="VEuPathDB" id="FungiDB:RhiirFUN_011050"/>
<proteinExistence type="predicted"/>
<dbReference type="Gene3D" id="1.10.3290.10">
    <property type="entry name" value="Fido-like domain"/>
    <property type="match status" value="1"/>
</dbReference>
<comment type="caution">
    <text evidence="3">The sequence shown here is derived from an EMBL/GenBank/DDBJ whole genome shotgun (WGS) entry which is preliminary data.</text>
</comment>
<gene>
    <name evidence="3" type="ORF">RhiirA4_508223</name>
</gene>
<dbReference type="EMBL" id="LLXI01000231">
    <property type="protein sequence ID" value="PKY43036.1"/>
    <property type="molecule type" value="Genomic_DNA"/>
</dbReference>
<dbReference type="Proteomes" id="UP000234323">
    <property type="component" value="Unassembled WGS sequence"/>
</dbReference>
<dbReference type="PROSITE" id="PS51459">
    <property type="entry name" value="FIDO"/>
    <property type="match status" value="1"/>
</dbReference>
<feature type="active site" evidence="1">
    <location>
        <position position="207"/>
    </location>
</feature>
<evidence type="ECO:0000256" key="1">
    <source>
        <dbReference type="PIRSR" id="PIRSR640198-1"/>
    </source>
</evidence>
<keyword evidence="4" id="KW-1185">Reference proteome</keyword>
<organism evidence="3 4">
    <name type="scientific">Rhizophagus irregularis</name>
    <dbReference type="NCBI Taxonomy" id="588596"/>
    <lineage>
        <taxon>Eukaryota</taxon>
        <taxon>Fungi</taxon>
        <taxon>Fungi incertae sedis</taxon>
        <taxon>Mucoromycota</taxon>
        <taxon>Glomeromycotina</taxon>
        <taxon>Glomeromycetes</taxon>
        <taxon>Glomerales</taxon>
        <taxon>Glomeraceae</taxon>
        <taxon>Rhizophagus</taxon>
    </lineage>
</organism>
<evidence type="ECO:0000259" key="2">
    <source>
        <dbReference type="PROSITE" id="PS51459"/>
    </source>
</evidence>
<dbReference type="InterPro" id="IPR036597">
    <property type="entry name" value="Fido-like_dom_sf"/>
</dbReference>
<dbReference type="SUPFAM" id="SSF140931">
    <property type="entry name" value="Fic-like"/>
    <property type="match status" value="1"/>
</dbReference>
<dbReference type="PANTHER" id="PTHR13504">
    <property type="entry name" value="FIDO DOMAIN-CONTAINING PROTEIN DDB_G0283145"/>
    <property type="match status" value="1"/>
</dbReference>
<reference evidence="3 4" key="1">
    <citation type="submission" date="2015-10" db="EMBL/GenBank/DDBJ databases">
        <title>Genome analyses suggest a sexual origin of heterokaryosis in a supposedly ancient asexual fungus.</title>
        <authorList>
            <person name="Ropars J."/>
            <person name="Sedzielewska K."/>
            <person name="Noel J."/>
            <person name="Charron P."/>
            <person name="Farinelli L."/>
            <person name="Marton T."/>
            <person name="Kruger M."/>
            <person name="Pelin A."/>
            <person name="Brachmann A."/>
            <person name="Corradi N."/>
        </authorList>
    </citation>
    <scope>NUCLEOTIDE SEQUENCE [LARGE SCALE GENOMIC DNA]</scope>
    <source>
        <strain evidence="3 4">A4</strain>
    </source>
</reference>
<evidence type="ECO:0000313" key="4">
    <source>
        <dbReference type="Proteomes" id="UP000234323"/>
    </source>
</evidence>
<dbReference type="VEuPathDB" id="FungiDB:FUN_015255"/>
<name>A0A2I1G8T4_9GLOM</name>
<dbReference type="VEuPathDB" id="FungiDB:RhiirA1_534805"/>
<evidence type="ECO:0000313" key="3">
    <source>
        <dbReference type="EMBL" id="PKY43036.1"/>
    </source>
</evidence>
<dbReference type="OrthoDB" id="439046at2759"/>
<protein>
    <submittedName>
        <fullName evidence="3">Fic-domain-containing protein</fullName>
    </submittedName>
</protein>
<dbReference type="InterPro" id="IPR003812">
    <property type="entry name" value="Fido"/>
</dbReference>
<feature type="domain" description="Fido" evidence="2">
    <location>
        <begin position="123"/>
        <end position="267"/>
    </location>
</feature>
<dbReference type="PANTHER" id="PTHR13504:SF38">
    <property type="entry name" value="FIDO DOMAIN-CONTAINING PROTEIN"/>
    <property type="match status" value="1"/>
</dbReference>
<dbReference type="InterPro" id="IPR040198">
    <property type="entry name" value="Fido_containing"/>
</dbReference>
<sequence length="284" mass="33101">MALIHSKFNFLEQRWWKPKYDERDAQYYISEINRLQEAILSTLEGETELMLGYIKLHQKRYLIECISAESDVNLNFEIVEQLLNKTNSDPYLSRLTKKVQNLYDTIEYIFPTIFFPNLPMNCFTPLFAQQLHQQVGGNGLIDNAGQYRTTFAKPAQEDFCYMDPTLIEKELEKLFRQCRENFEGGDLKLEEAVKFSACFLAHFLYIHPFMNGNGRVARLLLSYLLSNFTVVPLSLYTGDIYLDCLREAQRYHEPPFKPSALATFILENVHLTSHNICATLDIGY</sequence>
<dbReference type="AlphaFoldDB" id="A0A2I1G8T4"/>
<accession>A0A2I1G8T4</accession>
<dbReference type="Pfam" id="PF02661">
    <property type="entry name" value="Fic"/>
    <property type="match status" value="1"/>
</dbReference>